<reference evidence="5 6" key="1">
    <citation type="submission" date="2018-02" db="EMBL/GenBank/DDBJ databases">
        <title>The draft genome of Phyllobacterium myrsinacearum DSM5892.</title>
        <authorList>
            <person name="Li L."/>
            <person name="Liu L."/>
            <person name="Zhang X."/>
            <person name="Wang T."/>
        </authorList>
    </citation>
    <scope>NUCLEOTIDE SEQUENCE [LARGE SCALE GENOMIC DNA]</scope>
    <source>
        <strain evidence="5 6">DSM 5892</strain>
    </source>
</reference>
<dbReference type="Proteomes" id="UP000238563">
    <property type="component" value="Unassembled WGS sequence"/>
</dbReference>
<feature type="domain" description="Double zinc ribbon" evidence="4">
    <location>
        <begin position="17"/>
        <end position="63"/>
    </location>
</feature>
<evidence type="ECO:0000259" key="4">
    <source>
        <dbReference type="Pfam" id="PF18912"/>
    </source>
</evidence>
<keyword evidence="5" id="KW-0808">Transferase</keyword>
<dbReference type="RefSeq" id="WP_105734564.1">
    <property type="nucleotide sequence ID" value="NZ_PVBT01000003.1"/>
</dbReference>
<organism evidence="5 6">
    <name type="scientific">Phyllobacterium myrsinacearum</name>
    <dbReference type="NCBI Taxonomy" id="28101"/>
    <lineage>
        <taxon>Bacteria</taxon>
        <taxon>Pseudomonadati</taxon>
        <taxon>Pseudomonadota</taxon>
        <taxon>Alphaproteobacteria</taxon>
        <taxon>Hyphomicrobiales</taxon>
        <taxon>Phyllobacteriaceae</taxon>
        <taxon>Phyllobacterium</taxon>
    </lineage>
</organism>
<dbReference type="EMBL" id="PVBT01000003">
    <property type="protein sequence ID" value="PRD53562.1"/>
    <property type="molecule type" value="Genomic_DNA"/>
</dbReference>
<dbReference type="InterPro" id="IPR051910">
    <property type="entry name" value="ComF/GntX_DNA_util-trans"/>
</dbReference>
<keyword evidence="2" id="KW-0732">Signal</keyword>
<evidence type="ECO:0000256" key="1">
    <source>
        <dbReference type="ARBA" id="ARBA00008007"/>
    </source>
</evidence>
<dbReference type="CDD" id="cd06223">
    <property type="entry name" value="PRTases_typeI"/>
    <property type="match status" value="1"/>
</dbReference>
<dbReference type="InterPro" id="IPR044005">
    <property type="entry name" value="DZR_2"/>
</dbReference>
<dbReference type="AlphaFoldDB" id="A0A2S9JKG5"/>
<evidence type="ECO:0000259" key="3">
    <source>
        <dbReference type="Pfam" id="PF00156"/>
    </source>
</evidence>
<dbReference type="InterPro" id="IPR000836">
    <property type="entry name" value="PRTase_dom"/>
</dbReference>
<accession>A0A2S9JKG5</accession>
<protein>
    <submittedName>
        <fullName evidence="5">Amidophosphoribosyltransferase</fullName>
    </submittedName>
</protein>
<feature type="domain" description="Phosphoribosyltransferase" evidence="3">
    <location>
        <begin position="198"/>
        <end position="241"/>
    </location>
</feature>
<dbReference type="Pfam" id="PF00156">
    <property type="entry name" value="Pribosyltran"/>
    <property type="match status" value="1"/>
</dbReference>
<comment type="caution">
    <text evidence="5">The sequence shown here is derived from an EMBL/GenBank/DDBJ whole genome shotgun (WGS) entry which is preliminary data.</text>
</comment>
<name>A0A2S9JKG5_9HYPH</name>
<dbReference type="SUPFAM" id="SSF53271">
    <property type="entry name" value="PRTase-like"/>
    <property type="match status" value="1"/>
</dbReference>
<dbReference type="InterPro" id="IPR029057">
    <property type="entry name" value="PRTase-like"/>
</dbReference>
<gene>
    <name evidence="5" type="ORF">C5750_14515</name>
</gene>
<evidence type="ECO:0000256" key="2">
    <source>
        <dbReference type="SAM" id="SignalP"/>
    </source>
</evidence>
<evidence type="ECO:0000313" key="6">
    <source>
        <dbReference type="Proteomes" id="UP000238563"/>
    </source>
</evidence>
<dbReference type="Gene3D" id="3.40.50.2020">
    <property type="match status" value="1"/>
</dbReference>
<feature type="signal peptide" evidence="2">
    <location>
        <begin position="1"/>
        <end position="25"/>
    </location>
</feature>
<dbReference type="PANTHER" id="PTHR47505:SF1">
    <property type="entry name" value="DNA UTILIZATION PROTEIN YHGH"/>
    <property type="match status" value="1"/>
</dbReference>
<comment type="similarity">
    <text evidence="1">Belongs to the ComF/GntX family.</text>
</comment>
<keyword evidence="6" id="KW-1185">Reference proteome</keyword>
<dbReference type="PANTHER" id="PTHR47505">
    <property type="entry name" value="DNA UTILIZATION PROTEIN YHGH"/>
    <property type="match status" value="1"/>
</dbReference>
<keyword evidence="5" id="KW-0328">Glycosyltransferase</keyword>
<dbReference type="OrthoDB" id="9779910at2"/>
<evidence type="ECO:0000313" key="5">
    <source>
        <dbReference type="EMBL" id="PRD53562.1"/>
    </source>
</evidence>
<sequence>METARAFARIVTTRLFMLLFPPVCAECQSLVCEPGSLCAACWSKVRFIEKPYCPVLGIPFSHDLGAEILSAEAIADPPPFRRARSVAVHEGAISTMVHRLKYSDRTDLGPWMARWMARAGSELLAECEVIVPVPLHARRFWLRRFNQSAELARHLSGISGKPFEPGALKRVKPTRQQVGLGALERAANVRGAFKVPENQDIKVRGRRVLLIDDVYTTGATVKAATRALLRGGASSVDVLTFGRALSKELSV</sequence>
<proteinExistence type="inferred from homology"/>
<dbReference type="GO" id="GO:0016757">
    <property type="term" value="F:glycosyltransferase activity"/>
    <property type="evidence" value="ECO:0007669"/>
    <property type="project" value="UniProtKB-KW"/>
</dbReference>
<feature type="chain" id="PRO_5015610342" evidence="2">
    <location>
        <begin position="26"/>
        <end position="251"/>
    </location>
</feature>
<dbReference type="Pfam" id="PF18912">
    <property type="entry name" value="DZR_2"/>
    <property type="match status" value="1"/>
</dbReference>